<organism evidence="2 3">
    <name type="scientific">Aspergillus kawachii</name>
    <name type="common">White koji mold</name>
    <name type="synonym">Aspergillus awamori var. kawachi</name>
    <dbReference type="NCBI Taxonomy" id="1069201"/>
    <lineage>
        <taxon>Eukaryota</taxon>
        <taxon>Fungi</taxon>
        <taxon>Dikarya</taxon>
        <taxon>Ascomycota</taxon>
        <taxon>Pezizomycotina</taxon>
        <taxon>Eurotiomycetes</taxon>
        <taxon>Eurotiomycetidae</taxon>
        <taxon>Eurotiales</taxon>
        <taxon>Aspergillaceae</taxon>
        <taxon>Aspergillus</taxon>
        <taxon>Aspergillus subgen. Circumdati</taxon>
    </lineage>
</organism>
<comment type="caution">
    <text evidence="2">The sequence shown here is derived from an EMBL/GenBank/DDBJ whole genome shotgun (WGS) entry which is preliminary data.</text>
</comment>
<evidence type="ECO:0000313" key="3">
    <source>
        <dbReference type="Proteomes" id="UP000075230"/>
    </source>
</evidence>
<reference evidence="3" key="2">
    <citation type="submission" date="2016-02" db="EMBL/GenBank/DDBJ databases">
        <title>Genome sequencing of Aspergillus luchuensis NBRC 4314.</title>
        <authorList>
            <person name="Yamada O."/>
        </authorList>
    </citation>
    <scope>NUCLEOTIDE SEQUENCE [LARGE SCALE GENOMIC DNA]</scope>
    <source>
        <strain evidence="3">RIB 2604</strain>
    </source>
</reference>
<proteinExistence type="predicted"/>
<evidence type="ECO:0000256" key="1">
    <source>
        <dbReference type="SAM" id="MobiDB-lite"/>
    </source>
</evidence>
<dbReference type="Proteomes" id="UP000075230">
    <property type="component" value="Unassembled WGS sequence"/>
</dbReference>
<dbReference type="EMBL" id="BCWF01000030">
    <property type="protein sequence ID" value="GAT29771.1"/>
    <property type="molecule type" value="Genomic_DNA"/>
</dbReference>
<dbReference type="AlphaFoldDB" id="A0A146FYH8"/>
<accession>A0A146FYH8</accession>
<protein>
    <submittedName>
        <fullName evidence="2">20S cyclosome subunit</fullName>
    </submittedName>
</protein>
<feature type="region of interest" description="Disordered" evidence="1">
    <location>
        <begin position="50"/>
        <end position="69"/>
    </location>
</feature>
<gene>
    <name evidence="2" type="ORF">RIB2604_03101040</name>
</gene>
<evidence type="ECO:0000313" key="2">
    <source>
        <dbReference type="EMBL" id="GAT29771.1"/>
    </source>
</evidence>
<sequence length="69" mass="7291">MHRAPGGCSSPVPWLRGETPRGTHCGAPAEWPNGIVKLIPRFGGRLTIAREKPSAPAAENPQALAPRAE</sequence>
<feature type="region of interest" description="Disordered" evidence="1">
    <location>
        <begin position="1"/>
        <end position="21"/>
    </location>
</feature>
<reference evidence="2 3" key="1">
    <citation type="journal article" date="2016" name="DNA Res.">
        <title>Genome sequence of Aspergillus luchuensis NBRC 4314.</title>
        <authorList>
            <person name="Yamada O."/>
            <person name="Machida M."/>
            <person name="Hosoyama A."/>
            <person name="Goto M."/>
            <person name="Takahashi T."/>
            <person name="Futagami T."/>
            <person name="Yamagata Y."/>
            <person name="Takeuchi M."/>
            <person name="Kobayashi T."/>
            <person name="Koike H."/>
            <person name="Abe K."/>
            <person name="Asai K."/>
            <person name="Arita M."/>
            <person name="Fujita N."/>
            <person name="Fukuda K."/>
            <person name="Higa K."/>
            <person name="Horikawa H."/>
            <person name="Ishikawa T."/>
            <person name="Jinno K."/>
            <person name="Kato Y."/>
            <person name="Kirimura K."/>
            <person name="Mizutani O."/>
            <person name="Nakasone K."/>
            <person name="Sano M."/>
            <person name="Shiraishi Y."/>
            <person name="Tsukahara M."/>
            <person name="Gomi K."/>
        </authorList>
    </citation>
    <scope>NUCLEOTIDE SEQUENCE [LARGE SCALE GENOMIC DNA]</scope>
    <source>
        <strain evidence="2 3">RIB 2604</strain>
    </source>
</reference>
<name>A0A146FYH8_ASPKA</name>